<dbReference type="AlphaFoldDB" id="A0A9X3RZU6"/>
<dbReference type="PANTHER" id="PTHR14389">
    <property type="entry name" value="SI:CH1073-475A24.1"/>
    <property type="match status" value="1"/>
</dbReference>
<dbReference type="EMBL" id="JAPDOD010000011">
    <property type="protein sequence ID" value="MDA0161310.1"/>
    <property type="molecule type" value="Genomic_DNA"/>
</dbReference>
<keyword evidence="2" id="KW-0645">Protease</keyword>
<reference evidence="2" key="1">
    <citation type="submission" date="2022-10" db="EMBL/GenBank/DDBJ databases">
        <title>The WGS of Solirubrobacter ginsenosidimutans DSM 21036.</title>
        <authorList>
            <person name="Jiang Z."/>
        </authorList>
    </citation>
    <scope>NUCLEOTIDE SEQUENCE</scope>
    <source>
        <strain evidence="2">DSM 21036</strain>
    </source>
</reference>
<gene>
    <name evidence="2" type="ORF">OM076_13615</name>
</gene>
<evidence type="ECO:0000259" key="1">
    <source>
        <dbReference type="Pfam" id="PF19957"/>
    </source>
</evidence>
<name>A0A9X3RZU6_9ACTN</name>
<dbReference type="InterPro" id="IPR009003">
    <property type="entry name" value="Peptidase_S1_PA"/>
</dbReference>
<proteinExistence type="predicted"/>
<evidence type="ECO:0000313" key="2">
    <source>
        <dbReference type="EMBL" id="MDA0161310.1"/>
    </source>
</evidence>
<dbReference type="RefSeq" id="WP_270040512.1">
    <property type="nucleotide sequence ID" value="NZ_JAPDOD010000011.1"/>
</dbReference>
<organism evidence="2 3">
    <name type="scientific">Solirubrobacter ginsenosidimutans</name>
    <dbReference type="NCBI Taxonomy" id="490573"/>
    <lineage>
        <taxon>Bacteria</taxon>
        <taxon>Bacillati</taxon>
        <taxon>Actinomycetota</taxon>
        <taxon>Thermoleophilia</taxon>
        <taxon>Solirubrobacterales</taxon>
        <taxon>Solirubrobacteraceae</taxon>
        <taxon>Solirubrobacter</taxon>
    </lineage>
</organism>
<keyword evidence="3" id="KW-1185">Reference proteome</keyword>
<dbReference type="InterPro" id="IPR045432">
    <property type="entry name" value="EAD5"/>
</dbReference>
<sequence>MTAHLTTPELIKVANAAVAAGLASMRPVLLGALNAQFANSQMGLNELPPLPQTIADLQRLNSVRRLVDGSVPLRDWLGMAVELVGPREEAKVLREALDKVARKVAGEPTPFTPQELPETNEKIVHQDDMVPVGFLAGGVAAGRSVARLEVPRFEGGDQIELAPGKPLLFLGTGWVAAERLLVTNHHVVAAREVGEPPPADADLRAQAAGARALFGYDADTLPGETVLIEALETSDAGLDYAILRAAAPLPGPPLARAAERLPNLVNGYIPVNIIQHPGGRSKMVAIRNNLVTASGDTDLRYFTDTRGGSSGSPVFDDTWRVVAVHRGSSTVEDVDFQGRSTAWVNVGTQLAAILDHVHANRPGLYAEITGG</sequence>
<dbReference type="Gene3D" id="2.40.10.10">
    <property type="entry name" value="Trypsin-like serine proteases"/>
    <property type="match status" value="2"/>
</dbReference>
<dbReference type="Pfam" id="PF13365">
    <property type="entry name" value="Trypsin_2"/>
    <property type="match status" value="1"/>
</dbReference>
<dbReference type="PANTHER" id="PTHR14389:SF3">
    <property type="entry name" value="PROTEIN FAM111A-LIKE"/>
    <property type="match status" value="1"/>
</dbReference>
<dbReference type="Pfam" id="PF19957">
    <property type="entry name" value="EAD5"/>
    <property type="match status" value="1"/>
</dbReference>
<feature type="domain" description="Effector-associated" evidence="1">
    <location>
        <begin position="4"/>
        <end position="135"/>
    </location>
</feature>
<protein>
    <submittedName>
        <fullName evidence="2">Serine protease</fullName>
    </submittedName>
</protein>
<dbReference type="SUPFAM" id="SSF50494">
    <property type="entry name" value="Trypsin-like serine proteases"/>
    <property type="match status" value="1"/>
</dbReference>
<accession>A0A9X3RZU6</accession>
<dbReference type="InterPro" id="IPR043504">
    <property type="entry name" value="Peptidase_S1_PA_chymotrypsin"/>
</dbReference>
<comment type="caution">
    <text evidence="2">The sequence shown here is derived from an EMBL/GenBank/DDBJ whole genome shotgun (WGS) entry which is preliminary data.</text>
</comment>
<evidence type="ECO:0000313" key="3">
    <source>
        <dbReference type="Proteomes" id="UP001149140"/>
    </source>
</evidence>
<dbReference type="GO" id="GO:0006508">
    <property type="term" value="P:proteolysis"/>
    <property type="evidence" value="ECO:0007669"/>
    <property type="project" value="UniProtKB-KW"/>
</dbReference>
<dbReference type="GO" id="GO:0008233">
    <property type="term" value="F:peptidase activity"/>
    <property type="evidence" value="ECO:0007669"/>
    <property type="project" value="UniProtKB-KW"/>
</dbReference>
<keyword evidence="2" id="KW-0378">Hydrolase</keyword>
<dbReference type="Proteomes" id="UP001149140">
    <property type="component" value="Unassembled WGS sequence"/>
</dbReference>